<accession>A0A2U3AE01</accession>
<name>A0A2U3AE01_9BACL</name>
<reference evidence="1 2" key="1">
    <citation type="submission" date="2018-05" db="EMBL/GenBank/DDBJ databases">
        <title>Kurthia sibirica genome sequence.</title>
        <authorList>
            <person name="Maclea K.S."/>
            <person name="Goen A.E."/>
        </authorList>
    </citation>
    <scope>NUCLEOTIDE SEQUENCE [LARGE SCALE GENOMIC DNA]</scope>
    <source>
        <strain evidence="1 2">ATCC 49154</strain>
    </source>
</reference>
<evidence type="ECO:0000313" key="2">
    <source>
        <dbReference type="Proteomes" id="UP000245938"/>
    </source>
</evidence>
<dbReference type="AlphaFoldDB" id="A0A2U3AE01"/>
<organism evidence="1 2">
    <name type="scientific">Kurthia sibirica</name>
    <dbReference type="NCBI Taxonomy" id="202750"/>
    <lineage>
        <taxon>Bacteria</taxon>
        <taxon>Bacillati</taxon>
        <taxon>Bacillota</taxon>
        <taxon>Bacilli</taxon>
        <taxon>Bacillales</taxon>
        <taxon>Caryophanaceae</taxon>
        <taxon>Kurthia</taxon>
    </lineage>
</organism>
<dbReference type="Proteomes" id="UP000245938">
    <property type="component" value="Unassembled WGS sequence"/>
</dbReference>
<gene>
    <name evidence="1" type="ORF">DEX24_16720</name>
</gene>
<sequence length="100" mass="11551">MATTFSERVKEIFNDEFEIKLNIPPKRKITQAERKEYQAAQKSVNAMLRESESYKEHQKELSVLAEQLKKDCTTGIGAVDMDALKVKYLADKALRENIKM</sequence>
<comment type="caution">
    <text evidence="1">The sequence shown here is derived from an EMBL/GenBank/DDBJ whole genome shotgun (WGS) entry which is preliminary data.</text>
</comment>
<dbReference type="EMBL" id="QFVR01000052">
    <property type="protein sequence ID" value="PWI22745.1"/>
    <property type="molecule type" value="Genomic_DNA"/>
</dbReference>
<keyword evidence="2" id="KW-1185">Reference proteome</keyword>
<evidence type="ECO:0000313" key="1">
    <source>
        <dbReference type="EMBL" id="PWI22745.1"/>
    </source>
</evidence>
<proteinExistence type="predicted"/>
<protein>
    <submittedName>
        <fullName evidence="1">Uncharacterized protein</fullName>
    </submittedName>
</protein>
<dbReference type="RefSeq" id="WP_109307504.1">
    <property type="nucleotide sequence ID" value="NZ_BJUF01000116.1"/>
</dbReference>